<proteinExistence type="predicted"/>
<protein>
    <submittedName>
        <fullName evidence="2">Uncharacterized protein</fullName>
    </submittedName>
</protein>
<accession>A0ABW8DXN5</accession>
<dbReference type="Proteomes" id="UP001617213">
    <property type="component" value="Unassembled WGS sequence"/>
</dbReference>
<sequence>MKQRDPSYPAASTVPPQLKTGDRVHMNGPHAGVCTGIYKLMFYKNGTSFATLPIERAFKDWFGFEVHGSFNGEMEVKGHYHDCATDEEHVHSFGFTEVSKGE</sequence>
<reference evidence="2 3" key="1">
    <citation type="submission" date="2024-10" db="EMBL/GenBank/DDBJ databases">
        <title>The Natural Products Discovery Center: Release of the First 8490 Sequenced Strains for Exploring Actinobacteria Biosynthetic Diversity.</title>
        <authorList>
            <person name="Kalkreuter E."/>
            <person name="Kautsar S.A."/>
            <person name="Yang D."/>
            <person name="Bader C.D."/>
            <person name="Teijaro C.N."/>
            <person name="Fluegel L."/>
            <person name="Davis C.M."/>
            <person name="Simpson J.R."/>
            <person name="Lauterbach L."/>
            <person name="Steele A.D."/>
            <person name="Gui C."/>
            <person name="Meng S."/>
            <person name="Li G."/>
            <person name="Viehrig K."/>
            <person name="Ye F."/>
            <person name="Su P."/>
            <person name="Kiefer A.F."/>
            <person name="Nichols A."/>
            <person name="Cepeda A.J."/>
            <person name="Yan W."/>
            <person name="Fan B."/>
            <person name="Jiang Y."/>
            <person name="Adhikari A."/>
            <person name="Zheng C.-J."/>
            <person name="Schuster L."/>
            <person name="Cowan T.M."/>
            <person name="Smanski M.J."/>
            <person name="Chevrette M.G."/>
            <person name="De Carvalho L.P.S."/>
            <person name="Shen B."/>
        </authorList>
    </citation>
    <scope>NUCLEOTIDE SEQUENCE [LARGE SCALE GENOMIC DNA]</scope>
    <source>
        <strain evidence="2 3">NPDC087581</strain>
    </source>
</reference>
<evidence type="ECO:0000313" key="2">
    <source>
        <dbReference type="EMBL" id="MFJ2678350.1"/>
    </source>
</evidence>
<evidence type="ECO:0000313" key="3">
    <source>
        <dbReference type="Proteomes" id="UP001617213"/>
    </source>
</evidence>
<keyword evidence="3" id="KW-1185">Reference proteome</keyword>
<feature type="region of interest" description="Disordered" evidence="1">
    <location>
        <begin position="1"/>
        <end position="25"/>
    </location>
</feature>
<dbReference type="RefSeq" id="WP_260366303.1">
    <property type="nucleotide sequence ID" value="NZ_JAOAQN010000001.1"/>
</dbReference>
<comment type="caution">
    <text evidence="2">The sequence shown here is derived from an EMBL/GenBank/DDBJ whole genome shotgun (WGS) entry which is preliminary data.</text>
</comment>
<name>A0ABW8DXN5_9PSED</name>
<organism evidence="2 3">
    <name type="scientific">Pseudomonas sivasensis</name>
    <dbReference type="NCBI Taxonomy" id="1880678"/>
    <lineage>
        <taxon>Bacteria</taxon>
        <taxon>Pseudomonadati</taxon>
        <taxon>Pseudomonadota</taxon>
        <taxon>Gammaproteobacteria</taxon>
        <taxon>Pseudomonadales</taxon>
        <taxon>Pseudomonadaceae</taxon>
        <taxon>Pseudomonas</taxon>
    </lineage>
</organism>
<evidence type="ECO:0000256" key="1">
    <source>
        <dbReference type="SAM" id="MobiDB-lite"/>
    </source>
</evidence>
<dbReference type="EMBL" id="JBIUWZ010000010">
    <property type="protein sequence ID" value="MFJ2678350.1"/>
    <property type="molecule type" value="Genomic_DNA"/>
</dbReference>
<gene>
    <name evidence="2" type="ORF">ACIOWJ_09660</name>
</gene>